<reference evidence="1 2" key="2">
    <citation type="journal article" date="2022" name="Mol. Ecol. Resour.">
        <title>The genomes of chicory, endive, great burdock and yacon provide insights into Asteraceae paleo-polyploidization history and plant inulin production.</title>
        <authorList>
            <person name="Fan W."/>
            <person name="Wang S."/>
            <person name="Wang H."/>
            <person name="Wang A."/>
            <person name="Jiang F."/>
            <person name="Liu H."/>
            <person name="Zhao H."/>
            <person name="Xu D."/>
            <person name="Zhang Y."/>
        </authorList>
    </citation>
    <scope>NUCLEOTIDE SEQUENCE [LARGE SCALE GENOMIC DNA]</scope>
    <source>
        <strain evidence="2">cv. Yunnan</strain>
        <tissue evidence="1">Leaves</tissue>
    </source>
</reference>
<sequence>MLSKKLARRTMLSKKLARRTMLSKKLADLRIVQLLSSCILLQVEADCVRSEKNQSQRRGSRIGLGG</sequence>
<accession>A0ACB9GNV6</accession>
<dbReference type="EMBL" id="CM042031">
    <property type="protein sequence ID" value="KAI3785119.1"/>
    <property type="molecule type" value="Genomic_DNA"/>
</dbReference>
<dbReference type="Proteomes" id="UP001056120">
    <property type="component" value="Linkage Group LG14"/>
</dbReference>
<reference evidence="2" key="1">
    <citation type="journal article" date="2022" name="Mol. Ecol. Resour.">
        <title>The genomes of chicory, endive, great burdock and yacon provide insights into Asteraceae palaeo-polyploidization history and plant inulin production.</title>
        <authorList>
            <person name="Fan W."/>
            <person name="Wang S."/>
            <person name="Wang H."/>
            <person name="Wang A."/>
            <person name="Jiang F."/>
            <person name="Liu H."/>
            <person name="Zhao H."/>
            <person name="Xu D."/>
            <person name="Zhang Y."/>
        </authorList>
    </citation>
    <scope>NUCLEOTIDE SEQUENCE [LARGE SCALE GENOMIC DNA]</scope>
    <source>
        <strain evidence="2">cv. Yunnan</strain>
    </source>
</reference>
<comment type="caution">
    <text evidence="1">The sequence shown here is derived from an EMBL/GenBank/DDBJ whole genome shotgun (WGS) entry which is preliminary data.</text>
</comment>
<gene>
    <name evidence="1" type="ORF">L1987_44231</name>
</gene>
<organism evidence="1 2">
    <name type="scientific">Smallanthus sonchifolius</name>
    <dbReference type="NCBI Taxonomy" id="185202"/>
    <lineage>
        <taxon>Eukaryota</taxon>
        <taxon>Viridiplantae</taxon>
        <taxon>Streptophyta</taxon>
        <taxon>Embryophyta</taxon>
        <taxon>Tracheophyta</taxon>
        <taxon>Spermatophyta</taxon>
        <taxon>Magnoliopsida</taxon>
        <taxon>eudicotyledons</taxon>
        <taxon>Gunneridae</taxon>
        <taxon>Pentapetalae</taxon>
        <taxon>asterids</taxon>
        <taxon>campanulids</taxon>
        <taxon>Asterales</taxon>
        <taxon>Asteraceae</taxon>
        <taxon>Asteroideae</taxon>
        <taxon>Heliantheae alliance</taxon>
        <taxon>Millerieae</taxon>
        <taxon>Smallanthus</taxon>
    </lineage>
</organism>
<protein>
    <submittedName>
        <fullName evidence="1">Uncharacterized protein</fullName>
    </submittedName>
</protein>
<evidence type="ECO:0000313" key="1">
    <source>
        <dbReference type="EMBL" id="KAI3785119.1"/>
    </source>
</evidence>
<keyword evidence="2" id="KW-1185">Reference proteome</keyword>
<proteinExistence type="predicted"/>
<name>A0ACB9GNV6_9ASTR</name>
<evidence type="ECO:0000313" key="2">
    <source>
        <dbReference type="Proteomes" id="UP001056120"/>
    </source>
</evidence>